<dbReference type="GO" id="GO:0005524">
    <property type="term" value="F:ATP binding"/>
    <property type="evidence" value="ECO:0007669"/>
    <property type="project" value="InterPro"/>
</dbReference>
<sequence>MINGICQGLQYLHKEHITHLDLKPENVLLDAHLEPKIADFGISRCFDEKQSRMFTKNLYGTLGYIAPEFIDKGEISYKSDIFSLGIIMIKLLTGSNKFNIENWHQSIDVDCPQMKKCIEIAQMCVNCDQHSRPTIDQIICELNETETAKEQGSSIYQINKEVQEPLRHALSNGRVKLTENTVSNQIIMDNNSTDPLNGLYLGEYGQHGPELVQFRRRFGHWSTTDNGESFEYIEGVKLTGDSNVPAGQITFRAKVETVKHLENPGAYLNEFGVIESYRGQLRVAGSGFTNPQWLVGELLVFNDKSKLCLVCSPLDYFSLTRSILEIPPKCADNFSESTSETPISSYPIFGYFRTSMINKVQEVLRQPLRMARDSMIEKIIFNRIVRDIKSTDPFHGLYLGDYGQHGPELVQLCRRFGHWNTTDNVESFEYVEAVKLTGDPHVPAGQTTFRARIGKAKYDESHGAYPDEFGVIESYKGQGRIASPGFINPEWVDGELLVFNGKRKLGFVWSFPERQIGLFEPLTSE</sequence>
<name>A0A8T0QUZ3_PANVG</name>
<feature type="domain" description="Protein kinase" evidence="1">
    <location>
        <begin position="1"/>
        <end position="146"/>
    </location>
</feature>
<evidence type="ECO:0000313" key="2">
    <source>
        <dbReference type="EMBL" id="KAG2576981.1"/>
    </source>
</evidence>
<reference evidence="2" key="1">
    <citation type="submission" date="2020-05" db="EMBL/GenBank/DDBJ databases">
        <title>WGS assembly of Panicum virgatum.</title>
        <authorList>
            <person name="Lovell J.T."/>
            <person name="Jenkins J."/>
            <person name="Shu S."/>
            <person name="Juenger T.E."/>
            <person name="Schmutz J."/>
        </authorList>
    </citation>
    <scope>NUCLEOTIDE SEQUENCE</scope>
    <source>
        <strain evidence="2">AP13</strain>
    </source>
</reference>
<proteinExistence type="predicted"/>
<dbReference type="InterPro" id="IPR011009">
    <property type="entry name" value="Kinase-like_dom_sf"/>
</dbReference>
<dbReference type="PANTHER" id="PTHR33917">
    <property type="entry name" value="PROTEIN EXECUTER 1, CHLOROPLASTIC"/>
    <property type="match status" value="1"/>
</dbReference>
<dbReference type="OrthoDB" id="722566at2759"/>
<dbReference type="EMBL" id="CM029048">
    <property type="protein sequence ID" value="KAG2576981.1"/>
    <property type="molecule type" value="Genomic_DNA"/>
</dbReference>
<dbReference type="AlphaFoldDB" id="A0A8T0QUZ3"/>
<organism evidence="2 3">
    <name type="scientific">Panicum virgatum</name>
    <name type="common">Blackwell switchgrass</name>
    <dbReference type="NCBI Taxonomy" id="38727"/>
    <lineage>
        <taxon>Eukaryota</taxon>
        <taxon>Viridiplantae</taxon>
        <taxon>Streptophyta</taxon>
        <taxon>Embryophyta</taxon>
        <taxon>Tracheophyta</taxon>
        <taxon>Spermatophyta</taxon>
        <taxon>Magnoliopsida</taxon>
        <taxon>Liliopsida</taxon>
        <taxon>Poales</taxon>
        <taxon>Poaceae</taxon>
        <taxon>PACMAD clade</taxon>
        <taxon>Panicoideae</taxon>
        <taxon>Panicodae</taxon>
        <taxon>Paniceae</taxon>
        <taxon>Panicinae</taxon>
        <taxon>Panicum</taxon>
        <taxon>Panicum sect. Hiantes</taxon>
    </lineage>
</organism>
<dbReference type="Pfam" id="PF00069">
    <property type="entry name" value="Pkinase"/>
    <property type="match status" value="1"/>
</dbReference>
<dbReference type="InterPro" id="IPR044680">
    <property type="entry name" value="EX1/2"/>
</dbReference>
<dbReference type="GO" id="GO:0004672">
    <property type="term" value="F:protein kinase activity"/>
    <property type="evidence" value="ECO:0007669"/>
    <property type="project" value="InterPro"/>
</dbReference>
<dbReference type="SUPFAM" id="SSF56112">
    <property type="entry name" value="Protein kinase-like (PK-like)"/>
    <property type="match status" value="1"/>
</dbReference>
<protein>
    <recommendedName>
        <fullName evidence="1">Protein kinase domain-containing protein</fullName>
    </recommendedName>
</protein>
<dbReference type="SMART" id="SM00220">
    <property type="entry name" value="S_TKc"/>
    <property type="match status" value="1"/>
</dbReference>
<keyword evidence="3" id="KW-1185">Reference proteome</keyword>
<dbReference type="InterPro" id="IPR000719">
    <property type="entry name" value="Prot_kinase_dom"/>
</dbReference>
<comment type="caution">
    <text evidence="2">The sequence shown here is derived from an EMBL/GenBank/DDBJ whole genome shotgun (WGS) entry which is preliminary data.</text>
</comment>
<dbReference type="Pfam" id="PF12014">
    <property type="entry name" value="Cyclin_D1_bind"/>
    <property type="match status" value="2"/>
</dbReference>
<accession>A0A8T0QUZ3</accession>
<dbReference type="Proteomes" id="UP000823388">
    <property type="component" value="Chromosome 6N"/>
</dbReference>
<dbReference type="Gene3D" id="1.10.510.10">
    <property type="entry name" value="Transferase(Phosphotransferase) domain 1"/>
    <property type="match status" value="1"/>
</dbReference>
<dbReference type="GO" id="GO:0042651">
    <property type="term" value="C:thylakoid membrane"/>
    <property type="evidence" value="ECO:0007669"/>
    <property type="project" value="TreeGrafter"/>
</dbReference>
<dbReference type="PROSITE" id="PS00108">
    <property type="entry name" value="PROTEIN_KINASE_ST"/>
    <property type="match status" value="1"/>
</dbReference>
<dbReference type="PROSITE" id="PS50011">
    <property type="entry name" value="PROTEIN_KINASE_DOM"/>
    <property type="match status" value="1"/>
</dbReference>
<evidence type="ECO:0000313" key="3">
    <source>
        <dbReference type="Proteomes" id="UP000823388"/>
    </source>
</evidence>
<dbReference type="GO" id="GO:0010343">
    <property type="term" value="P:singlet oxygen-mediated programmed cell death"/>
    <property type="evidence" value="ECO:0007669"/>
    <property type="project" value="InterPro"/>
</dbReference>
<dbReference type="PANTHER" id="PTHR33917:SF2">
    <property type="entry name" value="PROTEIN EXECUTER 2, CHLOROPLASTIC"/>
    <property type="match status" value="1"/>
</dbReference>
<dbReference type="InterPro" id="IPR008271">
    <property type="entry name" value="Ser/Thr_kinase_AS"/>
</dbReference>
<evidence type="ECO:0000259" key="1">
    <source>
        <dbReference type="PROSITE" id="PS50011"/>
    </source>
</evidence>
<gene>
    <name evidence="2" type="ORF">PVAP13_6NG067200</name>
</gene>